<dbReference type="Proteomes" id="UP000186817">
    <property type="component" value="Unassembled WGS sequence"/>
</dbReference>
<dbReference type="OMA" id="GTHAMAF"/>
<comment type="caution">
    <text evidence="1">The sequence shown here is derived from an EMBL/GenBank/DDBJ whole genome shotgun (WGS) entry which is preliminary data.</text>
</comment>
<dbReference type="Pfam" id="PF10294">
    <property type="entry name" value="Methyltransf_16"/>
    <property type="match status" value="1"/>
</dbReference>
<accession>A0A1Q9CWU1</accession>
<dbReference type="AlphaFoldDB" id="A0A1Q9CWU1"/>
<keyword evidence="1" id="KW-0687">Ribonucleoprotein</keyword>
<protein>
    <submittedName>
        <fullName evidence="1">Ribosomal protein L11 methyltransferase</fullName>
    </submittedName>
</protein>
<keyword evidence="1" id="KW-0808">Transferase</keyword>
<evidence type="ECO:0000313" key="1">
    <source>
        <dbReference type="EMBL" id="OLP87394.1"/>
    </source>
</evidence>
<dbReference type="PANTHER" id="PTHR14614">
    <property type="entry name" value="HEPATOCELLULAR CARCINOMA-ASSOCIATED ANTIGEN"/>
    <property type="match status" value="1"/>
</dbReference>
<dbReference type="EMBL" id="LSRX01000862">
    <property type="protein sequence ID" value="OLP87394.1"/>
    <property type="molecule type" value="Genomic_DNA"/>
</dbReference>
<dbReference type="Gene3D" id="3.40.50.150">
    <property type="entry name" value="Vaccinia Virus protein VP39"/>
    <property type="match status" value="1"/>
</dbReference>
<keyword evidence="2" id="KW-1185">Reference proteome</keyword>
<proteinExistence type="predicted"/>
<evidence type="ECO:0000313" key="2">
    <source>
        <dbReference type="Proteomes" id="UP000186817"/>
    </source>
</evidence>
<dbReference type="CDD" id="cd02440">
    <property type="entry name" value="AdoMet_MTases"/>
    <property type="match status" value="1"/>
</dbReference>
<dbReference type="OrthoDB" id="1723750at2759"/>
<reference evidence="1 2" key="1">
    <citation type="submission" date="2016-02" db="EMBL/GenBank/DDBJ databases">
        <title>Genome analysis of coral dinoflagellate symbionts highlights evolutionary adaptations to a symbiotic lifestyle.</title>
        <authorList>
            <person name="Aranda M."/>
            <person name="Li Y."/>
            <person name="Liew Y.J."/>
            <person name="Baumgarten S."/>
            <person name="Simakov O."/>
            <person name="Wilson M."/>
            <person name="Piel J."/>
            <person name="Ashoor H."/>
            <person name="Bougouffa S."/>
            <person name="Bajic V.B."/>
            <person name="Ryu T."/>
            <person name="Ravasi T."/>
            <person name="Bayer T."/>
            <person name="Micklem G."/>
            <person name="Kim H."/>
            <person name="Bhak J."/>
            <person name="Lajeunesse T.C."/>
            <person name="Voolstra C.R."/>
        </authorList>
    </citation>
    <scope>NUCLEOTIDE SEQUENCE [LARGE SCALE GENOMIC DNA]</scope>
    <source>
        <strain evidence="1 2">CCMP2467</strain>
    </source>
</reference>
<dbReference type="InterPro" id="IPR019410">
    <property type="entry name" value="Methyltransf_16"/>
</dbReference>
<dbReference type="SUPFAM" id="SSF53335">
    <property type="entry name" value="S-adenosyl-L-methionine-dependent methyltransferases"/>
    <property type="match status" value="1"/>
</dbReference>
<sequence>MDSTAADEWVGEDTCLFPCEDLEPLETQLSEELDTELRGCSVQVGPHKVKLYMAKQRADDLSPDDLGLRIWPGTHAMAFLLLRLEREGVLAGRSVLDVGCGTGFIGILARKAGCGLSILSDRPGRALCAARVNALANGDDGDILVRCLSWGPGSVDDTEGAVYNVLLLCEVLYVAQPTCVPWSLDEDDVAALVKLTKLKLSPEGDAYITYGNREAGGSEQVQAAAEAAGLSFRELPLETVIPEEVLSQKRTTALRRVRVFHLRHASYLIEQFDYFSTMVSDYKYAEKLCYNRTRTLEDTKKRCEKLFQEHGDITAECDNSQDTLDAESCS</sequence>
<name>A0A1Q9CWU1_SYMMI</name>
<dbReference type="GO" id="GO:0005840">
    <property type="term" value="C:ribosome"/>
    <property type="evidence" value="ECO:0007669"/>
    <property type="project" value="UniProtKB-KW"/>
</dbReference>
<keyword evidence="1" id="KW-0689">Ribosomal protein</keyword>
<dbReference type="GO" id="GO:0032259">
    <property type="term" value="P:methylation"/>
    <property type="evidence" value="ECO:0007669"/>
    <property type="project" value="UniProtKB-KW"/>
</dbReference>
<dbReference type="GO" id="GO:0008168">
    <property type="term" value="F:methyltransferase activity"/>
    <property type="evidence" value="ECO:0007669"/>
    <property type="project" value="UniProtKB-KW"/>
</dbReference>
<keyword evidence="1" id="KW-0489">Methyltransferase</keyword>
<dbReference type="InterPro" id="IPR029063">
    <property type="entry name" value="SAM-dependent_MTases_sf"/>
</dbReference>
<gene>
    <name evidence="1" type="primary">prmA</name>
    <name evidence="1" type="ORF">AK812_SmicGene31382</name>
</gene>
<organism evidence="1 2">
    <name type="scientific">Symbiodinium microadriaticum</name>
    <name type="common">Dinoflagellate</name>
    <name type="synonym">Zooxanthella microadriatica</name>
    <dbReference type="NCBI Taxonomy" id="2951"/>
    <lineage>
        <taxon>Eukaryota</taxon>
        <taxon>Sar</taxon>
        <taxon>Alveolata</taxon>
        <taxon>Dinophyceae</taxon>
        <taxon>Suessiales</taxon>
        <taxon>Symbiodiniaceae</taxon>
        <taxon>Symbiodinium</taxon>
    </lineage>
</organism>